<comment type="caution">
    <text evidence="1">The sequence shown here is derived from an EMBL/GenBank/DDBJ whole genome shotgun (WGS) entry which is preliminary data.</text>
</comment>
<gene>
    <name evidence="1" type="ORF">EDB95_1115</name>
</gene>
<name>A0A4R8DQM9_9BACT</name>
<evidence type="ECO:0000313" key="1">
    <source>
        <dbReference type="EMBL" id="TDX00098.1"/>
    </source>
</evidence>
<evidence type="ECO:0008006" key="3">
    <source>
        <dbReference type="Google" id="ProtNLM"/>
    </source>
</evidence>
<sequence>MKLRVLIVVCVLLGACQNRTGSAVPTGTDTVSFPNVQLFLENQFKEIDSLGVTLMAYKLHDTTPIGVAEARQMIAVFLNTQDASGQYTRAVFPDSVHHRTIISFEADSVPLNRVDVFLDSGTNIIRQLYLQHTRQSGDSSIRQQLIWKTGQEFTLITTVDKDQNTADFHKQRVVWKRP</sequence>
<protein>
    <recommendedName>
        <fullName evidence="3">Lipoprotein</fullName>
    </recommendedName>
</protein>
<reference evidence="1 2" key="1">
    <citation type="submission" date="2019-03" db="EMBL/GenBank/DDBJ databases">
        <title>Genomic Encyclopedia of Type Strains, Phase IV (KMG-IV): sequencing the most valuable type-strain genomes for metagenomic binning, comparative biology and taxonomic classification.</title>
        <authorList>
            <person name="Goeker M."/>
        </authorList>
    </citation>
    <scope>NUCLEOTIDE SEQUENCE [LARGE SCALE GENOMIC DNA]</scope>
    <source>
        <strain evidence="1 2">DSM 100059</strain>
    </source>
</reference>
<accession>A0A4R8DQM9</accession>
<evidence type="ECO:0000313" key="2">
    <source>
        <dbReference type="Proteomes" id="UP000294498"/>
    </source>
</evidence>
<organism evidence="1 2">
    <name type="scientific">Dinghuibacter silviterrae</name>
    <dbReference type="NCBI Taxonomy" id="1539049"/>
    <lineage>
        <taxon>Bacteria</taxon>
        <taxon>Pseudomonadati</taxon>
        <taxon>Bacteroidota</taxon>
        <taxon>Chitinophagia</taxon>
        <taxon>Chitinophagales</taxon>
        <taxon>Chitinophagaceae</taxon>
        <taxon>Dinghuibacter</taxon>
    </lineage>
</organism>
<dbReference type="Proteomes" id="UP000294498">
    <property type="component" value="Unassembled WGS sequence"/>
</dbReference>
<dbReference type="RefSeq" id="WP_133991366.1">
    <property type="nucleotide sequence ID" value="NZ_SODV01000001.1"/>
</dbReference>
<dbReference type="PROSITE" id="PS51257">
    <property type="entry name" value="PROKAR_LIPOPROTEIN"/>
    <property type="match status" value="1"/>
</dbReference>
<keyword evidence="2" id="KW-1185">Reference proteome</keyword>
<dbReference type="EMBL" id="SODV01000001">
    <property type="protein sequence ID" value="TDX00098.1"/>
    <property type="molecule type" value="Genomic_DNA"/>
</dbReference>
<dbReference type="AlphaFoldDB" id="A0A4R8DQM9"/>
<proteinExistence type="predicted"/>